<dbReference type="PANTHER" id="PTHR23506">
    <property type="entry name" value="GH10249P"/>
    <property type="match status" value="1"/>
</dbReference>
<keyword evidence="8" id="KW-1185">Reference proteome</keyword>
<evidence type="ECO:0000256" key="4">
    <source>
        <dbReference type="ARBA" id="ARBA00022989"/>
    </source>
</evidence>
<dbReference type="GO" id="GO:0022857">
    <property type="term" value="F:transmembrane transporter activity"/>
    <property type="evidence" value="ECO:0007669"/>
    <property type="project" value="TreeGrafter"/>
</dbReference>
<organism evidence="7 8">
    <name type="scientific">Portunus trituberculatus</name>
    <name type="common">Swimming crab</name>
    <name type="synonym">Neptunus trituberculatus</name>
    <dbReference type="NCBI Taxonomy" id="210409"/>
    <lineage>
        <taxon>Eukaryota</taxon>
        <taxon>Metazoa</taxon>
        <taxon>Ecdysozoa</taxon>
        <taxon>Arthropoda</taxon>
        <taxon>Crustacea</taxon>
        <taxon>Multicrustacea</taxon>
        <taxon>Malacostraca</taxon>
        <taxon>Eumalacostraca</taxon>
        <taxon>Eucarida</taxon>
        <taxon>Decapoda</taxon>
        <taxon>Pleocyemata</taxon>
        <taxon>Brachyura</taxon>
        <taxon>Eubrachyura</taxon>
        <taxon>Portunoidea</taxon>
        <taxon>Portunidae</taxon>
        <taxon>Portuninae</taxon>
        <taxon>Portunus</taxon>
    </lineage>
</organism>
<dbReference type="InterPro" id="IPR050930">
    <property type="entry name" value="MFS_Vesicular_Transporter"/>
</dbReference>
<dbReference type="EMBL" id="VSRR010124958">
    <property type="protein sequence ID" value="MPD00923.1"/>
    <property type="molecule type" value="Genomic_DNA"/>
</dbReference>
<evidence type="ECO:0000313" key="8">
    <source>
        <dbReference type="Proteomes" id="UP000324222"/>
    </source>
</evidence>
<keyword evidence="3 6" id="KW-0812">Transmembrane</keyword>
<reference evidence="7 8" key="1">
    <citation type="submission" date="2019-05" db="EMBL/GenBank/DDBJ databases">
        <title>Another draft genome of Portunus trituberculatus and its Hox gene families provides insights of decapod evolution.</title>
        <authorList>
            <person name="Jeong J.-H."/>
            <person name="Song I."/>
            <person name="Kim S."/>
            <person name="Choi T."/>
            <person name="Kim D."/>
            <person name="Ryu S."/>
            <person name="Kim W."/>
        </authorList>
    </citation>
    <scope>NUCLEOTIDE SEQUENCE [LARGE SCALE GENOMIC DNA]</scope>
    <source>
        <tissue evidence="7">Muscle</tissue>
    </source>
</reference>
<evidence type="ECO:0000256" key="6">
    <source>
        <dbReference type="SAM" id="Phobius"/>
    </source>
</evidence>
<keyword evidence="5 6" id="KW-0472">Membrane</keyword>
<dbReference type="Gene3D" id="1.20.1250.20">
    <property type="entry name" value="MFS general substrate transporter like domains"/>
    <property type="match status" value="1"/>
</dbReference>
<feature type="transmembrane region" description="Helical" evidence="6">
    <location>
        <begin position="54"/>
        <end position="72"/>
    </location>
</feature>
<comment type="caution">
    <text evidence="7">The sequence shown here is derived from an EMBL/GenBank/DDBJ whole genome shotgun (WGS) entry which is preliminary data.</text>
</comment>
<comment type="subcellular location">
    <subcellularLocation>
        <location evidence="1">Membrane</location>
        <topology evidence="1">Multi-pass membrane protein</topology>
    </subcellularLocation>
</comment>
<dbReference type="Proteomes" id="UP000324222">
    <property type="component" value="Unassembled WGS sequence"/>
</dbReference>
<dbReference type="SUPFAM" id="SSF103473">
    <property type="entry name" value="MFS general substrate transporter"/>
    <property type="match status" value="1"/>
</dbReference>
<gene>
    <name evidence="7" type="primary">Slc18b1_0</name>
    <name evidence="7" type="ORF">E2C01_096429</name>
</gene>
<dbReference type="GO" id="GO:0016020">
    <property type="term" value="C:membrane"/>
    <property type="evidence" value="ECO:0007669"/>
    <property type="project" value="UniProtKB-SubCell"/>
</dbReference>
<evidence type="ECO:0000256" key="2">
    <source>
        <dbReference type="ARBA" id="ARBA00022448"/>
    </source>
</evidence>
<evidence type="ECO:0000256" key="1">
    <source>
        <dbReference type="ARBA" id="ARBA00004141"/>
    </source>
</evidence>
<dbReference type="PANTHER" id="PTHR23506:SF26">
    <property type="entry name" value="MFS-TYPE TRANSPORTER SLC18B1"/>
    <property type="match status" value="1"/>
</dbReference>
<evidence type="ECO:0000256" key="3">
    <source>
        <dbReference type="ARBA" id="ARBA00022692"/>
    </source>
</evidence>
<dbReference type="InterPro" id="IPR036259">
    <property type="entry name" value="MFS_trans_sf"/>
</dbReference>
<proteinExistence type="predicted"/>
<accession>A0A5B7JXX7</accession>
<name>A0A5B7JXX7_PORTR</name>
<keyword evidence="4 6" id="KW-1133">Transmembrane helix</keyword>
<keyword evidence="2" id="KW-0813">Transport</keyword>
<sequence length="180" mass="19276">MSSVSSQQRSSRFQFGLRESYVGLLFGLKDGTNSLASPFWGWLCDRHRNNTKHFIFISSILAFTSFFILGPFPGLPFERTVGTVILSLSLNGVGIGGQQVAGVVDAMREAVTAGLPDQAGLHGCVAGLWTSLSGIGRFTSRTGSGYLVDTIGFRNTSAVVVALHAFVVSDHHHDARTTAQ</sequence>
<protein>
    <submittedName>
        <fullName evidence="7">MFS-type transporter SLC18B1</fullName>
    </submittedName>
</protein>
<evidence type="ECO:0000313" key="7">
    <source>
        <dbReference type="EMBL" id="MPD00923.1"/>
    </source>
</evidence>
<evidence type="ECO:0000256" key="5">
    <source>
        <dbReference type="ARBA" id="ARBA00023136"/>
    </source>
</evidence>
<dbReference type="OrthoDB" id="446368at2759"/>
<dbReference type="AlphaFoldDB" id="A0A5B7JXX7"/>